<keyword evidence="1" id="KW-1133">Transmembrane helix</keyword>
<accession>A0A6U4K512</accession>
<evidence type="ECO:0000313" key="3">
    <source>
        <dbReference type="EMBL" id="CAD9266699.1"/>
    </source>
</evidence>
<feature type="transmembrane region" description="Helical" evidence="1">
    <location>
        <begin position="94"/>
        <end position="111"/>
    </location>
</feature>
<organism evidence="2">
    <name type="scientific">Phaeomonas parva</name>
    <dbReference type="NCBI Taxonomy" id="124430"/>
    <lineage>
        <taxon>Eukaryota</taxon>
        <taxon>Sar</taxon>
        <taxon>Stramenopiles</taxon>
        <taxon>Ochrophyta</taxon>
        <taxon>Pinguiophyceae</taxon>
        <taxon>Pinguiochrysidales</taxon>
        <taxon>Pinguiochrysidaceae</taxon>
        <taxon>Phaeomonas</taxon>
    </lineage>
</organism>
<gene>
    <name evidence="2" type="ORF">PPAR1163_LOCUS25124</name>
    <name evidence="3" type="ORF">PPAR1163_LOCUS25125</name>
</gene>
<dbReference type="EMBL" id="HBGJ01039878">
    <property type="protein sequence ID" value="CAD9266698.1"/>
    <property type="molecule type" value="Transcribed_RNA"/>
</dbReference>
<dbReference type="EMBL" id="HBGJ01039879">
    <property type="protein sequence ID" value="CAD9266699.1"/>
    <property type="molecule type" value="Transcribed_RNA"/>
</dbReference>
<evidence type="ECO:0000313" key="2">
    <source>
        <dbReference type="EMBL" id="CAD9266698.1"/>
    </source>
</evidence>
<evidence type="ECO:0000256" key="1">
    <source>
        <dbReference type="SAM" id="Phobius"/>
    </source>
</evidence>
<name>A0A6U4K512_9STRA</name>
<feature type="transmembrane region" description="Helical" evidence="1">
    <location>
        <begin position="44"/>
        <end position="63"/>
    </location>
</feature>
<keyword evidence="1" id="KW-0472">Membrane</keyword>
<sequence length="138" mass="15463">MTLPRGYDEKSWAEVSGPSKALLTCRKIVNTQYFLWYPWSNGGWTMLFVLGHILFWVYGFTAINEFGYTDSNKYDEGPTDLGTGGVASGPSGSGVFMISLFLVIPITLIYIKQGVAAFSKFGGKVFRETEYHEDDLEF</sequence>
<reference evidence="2" key="1">
    <citation type="submission" date="2021-01" db="EMBL/GenBank/DDBJ databases">
        <authorList>
            <person name="Corre E."/>
            <person name="Pelletier E."/>
            <person name="Niang G."/>
            <person name="Scheremetjew M."/>
            <person name="Finn R."/>
            <person name="Kale V."/>
            <person name="Holt S."/>
            <person name="Cochrane G."/>
            <person name="Meng A."/>
            <person name="Brown T."/>
            <person name="Cohen L."/>
        </authorList>
    </citation>
    <scope>NUCLEOTIDE SEQUENCE</scope>
    <source>
        <strain evidence="2">CCMP2877</strain>
    </source>
</reference>
<proteinExistence type="predicted"/>
<dbReference type="AlphaFoldDB" id="A0A6U4K512"/>
<keyword evidence="1" id="KW-0812">Transmembrane</keyword>
<protein>
    <submittedName>
        <fullName evidence="2">Uncharacterized protein</fullName>
    </submittedName>
</protein>